<dbReference type="Proteomes" id="UP000580839">
    <property type="component" value="Unassembled WGS sequence"/>
</dbReference>
<feature type="domain" description="ABC transmembrane type-1" evidence="8">
    <location>
        <begin position="69"/>
        <end position="258"/>
    </location>
</feature>
<dbReference type="InterPro" id="IPR035906">
    <property type="entry name" value="MetI-like_sf"/>
</dbReference>
<dbReference type="Pfam" id="PF00528">
    <property type="entry name" value="BPD_transp_1"/>
    <property type="match status" value="1"/>
</dbReference>
<keyword evidence="6 7" id="KW-0472">Membrane</keyword>
<comment type="caution">
    <text evidence="9">The sequence shown here is derived from an EMBL/GenBank/DDBJ whole genome shotgun (WGS) entry which is preliminary data.</text>
</comment>
<keyword evidence="2 7" id="KW-0813">Transport</keyword>
<evidence type="ECO:0000313" key="9">
    <source>
        <dbReference type="EMBL" id="NOT33448.1"/>
    </source>
</evidence>
<organism evidence="9 10">
    <name type="scientific">Eiseniibacteriota bacterium</name>
    <dbReference type="NCBI Taxonomy" id="2212470"/>
    <lineage>
        <taxon>Bacteria</taxon>
        <taxon>Candidatus Eiseniibacteriota</taxon>
    </lineage>
</organism>
<evidence type="ECO:0000259" key="8">
    <source>
        <dbReference type="PROSITE" id="PS50928"/>
    </source>
</evidence>
<evidence type="ECO:0000256" key="3">
    <source>
        <dbReference type="ARBA" id="ARBA00022475"/>
    </source>
</evidence>
<comment type="similarity">
    <text evidence="7">Belongs to the binding-protein-dependent transport system permease family.</text>
</comment>
<keyword evidence="4 7" id="KW-0812">Transmembrane</keyword>
<protein>
    <submittedName>
        <fullName evidence="9">Carbohydrate ABC transporter permease</fullName>
    </submittedName>
</protein>
<accession>A0A849SCM1</accession>
<dbReference type="AlphaFoldDB" id="A0A849SCM1"/>
<dbReference type="PROSITE" id="PS50928">
    <property type="entry name" value="ABC_TM1"/>
    <property type="match status" value="1"/>
</dbReference>
<feature type="transmembrane region" description="Helical" evidence="7">
    <location>
        <begin position="239"/>
        <end position="258"/>
    </location>
</feature>
<reference evidence="9 10" key="1">
    <citation type="submission" date="2020-04" db="EMBL/GenBank/DDBJ databases">
        <title>Metagenomic profiling of ammonia- and methane-oxidizing microorganisms in a Dutch drinking water treatment plant.</title>
        <authorList>
            <person name="Poghosyan L."/>
            <person name="Leucker S."/>
        </authorList>
    </citation>
    <scope>NUCLEOTIDE SEQUENCE [LARGE SCALE GENOMIC DNA]</scope>
    <source>
        <strain evidence="9">S-RSF-IL-03</strain>
    </source>
</reference>
<comment type="subcellular location">
    <subcellularLocation>
        <location evidence="1 7">Cell membrane</location>
        <topology evidence="1 7">Multi-pass membrane protein</topology>
    </subcellularLocation>
</comment>
<dbReference type="GO" id="GO:0005886">
    <property type="term" value="C:plasma membrane"/>
    <property type="evidence" value="ECO:0007669"/>
    <property type="project" value="UniProtKB-SubCell"/>
</dbReference>
<proteinExistence type="inferred from homology"/>
<evidence type="ECO:0000256" key="4">
    <source>
        <dbReference type="ARBA" id="ARBA00022692"/>
    </source>
</evidence>
<dbReference type="PANTHER" id="PTHR43744:SF12">
    <property type="entry name" value="ABC TRANSPORTER PERMEASE PROTEIN MG189-RELATED"/>
    <property type="match status" value="1"/>
</dbReference>
<evidence type="ECO:0000256" key="2">
    <source>
        <dbReference type="ARBA" id="ARBA00022448"/>
    </source>
</evidence>
<evidence type="ECO:0000256" key="6">
    <source>
        <dbReference type="ARBA" id="ARBA00023136"/>
    </source>
</evidence>
<feature type="transmembrane region" description="Helical" evidence="7">
    <location>
        <begin position="179"/>
        <end position="201"/>
    </location>
</feature>
<feature type="transmembrane region" description="Helical" evidence="7">
    <location>
        <begin position="138"/>
        <end position="158"/>
    </location>
</feature>
<evidence type="ECO:0000313" key="10">
    <source>
        <dbReference type="Proteomes" id="UP000580839"/>
    </source>
</evidence>
<keyword evidence="5 7" id="KW-1133">Transmembrane helix</keyword>
<evidence type="ECO:0000256" key="5">
    <source>
        <dbReference type="ARBA" id="ARBA00022989"/>
    </source>
</evidence>
<dbReference type="InterPro" id="IPR000515">
    <property type="entry name" value="MetI-like"/>
</dbReference>
<evidence type="ECO:0000256" key="7">
    <source>
        <dbReference type="RuleBase" id="RU363032"/>
    </source>
</evidence>
<sequence>MKRAGPAVLVNATLVILAALTLVPLAWMISASLMPAGEANQFPPPLLPSRPTLDHYRELFTRLNLGRNFLNSLFVTVVTTAVSVMLNAMAGYAFAKLKFRGRDALFHILLGALVIPTQVGMLPLFLLLQKMGFLNTMFGVMVPYLCSVFGIFMVRQYALSIPDDLLDAARIDGASEKRIFWEVVLPVIQPILAVQAAFNFLATWNDFLWPLIVLSDEKRFTLPVAIASLVGEHVQDTELMMAGAVLTVLPVVVLFLALQRFYVEGVMMGSTKG</sequence>
<feature type="transmembrane region" description="Helical" evidence="7">
    <location>
        <begin position="69"/>
        <end position="92"/>
    </location>
</feature>
<feature type="transmembrane region" description="Helical" evidence="7">
    <location>
        <begin position="104"/>
        <end position="126"/>
    </location>
</feature>
<dbReference type="Gene3D" id="1.10.3720.10">
    <property type="entry name" value="MetI-like"/>
    <property type="match status" value="1"/>
</dbReference>
<dbReference type="PANTHER" id="PTHR43744">
    <property type="entry name" value="ABC TRANSPORTER PERMEASE PROTEIN MG189-RELATED-RELATED"/>
    <property type="match status" value="1"/>
</dbReference>
<evidence type="ECO:0000256" key="1">
    <source>
        <dbReference type="ARBA" id="ARBA00004651"/>
    </source>
</evidence>
<dbReference type="CDD" id="cd06261">
    <property type="entry name" value="TM_PBP2"/>
    <property type="match status" value="1"/>
</dbReference>
<gene>
    <name evidence="9" type="ORF">HOP12_04675</name>
</gene>
<dbReference type="GO" id="GO:0055085">
    <property type="term" value="P:transmembrane transport"/>
    <property type="evidence" value="ECO:0007669"/>
    <property type="project" value="InterPro"/>
</dbReference>
<dbReference type="SUPFAM" id="SSF161098">
    <property type="entry name" value="MetI-like"/>
    <property type="match status" value="1"/>
</dbReference>
<name>A0A849SCM1_UNCEI</name>
<dbReference type="EMBL" id="JABFRW010000051">
    <property type="protein sequence ID" value="NOT33448.1"/>
    <property type="molecule type" value="Genomic_DNA"/>
</dbReference>
<keyword evidence="3" id="KW-1003">Cell membrane</keyword>